<accession>A0ABY1KM16</accession>
<comment type="caution">
    <text evidence="1">The sequence shown here is derived from an EMBL/GenBank/DDBJ whole genome shotgun (WGS) entry which is preliminary data.</text>
</comment>
<reference evidence="1 2" key="1">
    <citation type="submission" date="2017-01" db="EMBL/GenBank/DDBJ databases">
        <authorList>
            <person name="Varghese N."/>
            <person name="Submissions S."/>
        </authorList>
    </citation>
    <scope>NUCLEOTIDE SEQUENCE [LARGE SCALE GENOMIC DNA]</scope>
    <source>
        <strain evidence="1 2">DSM 2061</strain>
    </source>
</reference>
<keyword evidence="2" id="KW-1185">Reference proteome</keyword>
<sequence length="139" mass="15903">MVFILSVNREPRETVVIEVLFSTRKATESKLSFNDFLSKVGLDFCPIKSQFLCLGQHASNRTTNRSVGFISSLPTLTPVLYFSRKQTNRLSIKLHFTVITKPSHTDRTVGFTKWNPHKIIDVFTYISSVYSNTFAPYFS</sequence>
<dbReference type="EMBL" id="FTOB01000001">
    <property type="protein sequence ID" value="SIS39343.1"/>
    <property type="molecule type" value="Genomic_DNA"/>
</dbReference>
<evidence type="ECO:0000313" key="1">
    <source>
        <dbReference type="EMBL" id="SIS39343.1"/>
    </source>
</evidence>
<organism evidence="1 2">
    <name type="scientific">Zobellia uliginosa</name>
    <dbReference type="NCBI Taxonomy" id="143224"/>
    <lineage>
        <taxon>Bacteria</taxon>
        <taxon>Pseudomonadati</taxon>
        <taxon>Bacteroidota</taxon>
        <taxon>Flavobacteriia</taxon>
        <taxon>Flavobacteriales</taxon>
        <taxon>Flavobacteriaceae</taxon>
        <taxon>Zobellia</taxon>
    </lineage>
</organism>
<proteinExistence type="predicted"/>
<protein>
    <submittedName>
        <fullName evidence="1">Uncharacterized protein</fullName>
    </submittedName>
</protein>
<dbReference type="Proteomes" id="UP000185728">
    <property type="component" value="Unassembled WGS sequence"/>
</dbReference>
<name>A0ABY1KM16_9FLAO</name>
<evidence type="ECO:0000313" key="2">
    <source>
        <dbReference type="Proteomes" id="UP000185728"/>
    </source>
</evidence>
<gene>
    <name evidence="1" type="ORF">SAMN05421766_101430</name>
</gene>